<comment type="caution">
    <text evidence="1">The sequence shown here is derived from an EMBL/GenBank/DDBJ whole genome shotgun (WGS) entry which is preliminary data.</text>
</comment>
<gene>
    <name evidence="1" type="ORF">ACFQRI_23165</name>
</gene>
<dbReference type="GO" id="GO:0032259">
    <property type="term" value="P:methylation"/>
    <property type="evidence" value="ECO:0007669"/>
    <property type="project" value="UniProtKB-KW"/>
</dbReference>
<dbReference type="PIRSF" id="PIRSF017393">
    <property type="entry name" value="MTase_SAV2177"/>
    <property type="match status" value="1"/>
</dbReference>
<keyword evidence="1" id="KW-0489">Methyltransferase</keyword>
<evidence type="ECO:0000313" key="1">
    <source>
        <dbReference type="EMBL" id="MFC7344320.1"/>
    </source>
</evidence>
<dbReference type="InterPro" id="IPR029063">
    <property type="entry name" value="SAM-dependent_MTases_sf"/>
</dbReference>
<name>A0ABW2LRS2_9PSEU</name>
<dbReference type="Pfam" id="PF04672">
    <property type="entry name" value="Methyltransf_19"/>
    <property type="match status" value="1"/>
</dbReference>
<dbReference type="InterPro" id="IPR006764">
    <property type="entry name" value="SAM_dep_MeTrfase_SAV2177_type"/>
</dbReference>
<accession>A0ABW2LRS2</accession>
<dbReference type="GO" id="GO:0008168">
    <property type="term" value="F:methyltransferase activity"/>
    <property type="evidence" value="ECO:0007669"/>
    <property type="project" value="UniProtKB-KW"/>
</dbReference>
<dbReference type="EC" id="2.1.1.-" evidence="1"/>
<organism evidence="1 2">
    <name type="scientific">Saccharopolyspora griseoalba</name>
    <dbReference type="NCBI Taxonomy" id="1431848"/>
    <lineage>
        <taxon>Bacteria</taxon>
        <taxon>Bacillati</taxon>
        <taxon>Actinomycetota</taxon>
        <taxon>Actinomycetes</taxon>
        <taxon>Pseudonocardiales</taxon>
        <taxon>Pseudonocardiaceae</taxon>
        <taxon>Saccharopolyspora</taxon>
    </lineage>
</organism>
<protein>
    <submittedName>
        <fullName evidence="1">SAM-dependent methyltransferase</fullName>
        <ecNumber evidence="1">2.1.1.-</ecNumber>
    </submittedName>
</protein>
<reference evidence="2" key="1">
    <citation type="journal article" date="2019" name="Int. J. Syst. Evol. Microbiol.">
        <title>The Global Catalogue of Microorganisms (GCM) 10K type strain sequencing project: providing services to taxonomists for standard genome sequencing and annotation.</title>
        <authorList>
            <consortium name="The Broad Institute Genomics Platform"/>
            <consortium name="The Broad Institute Genome Sequencing Center for Infectious Disease"/>
            <person name="Wu L."/>
            <person name="Ma J."/>
        </authorList>
    </citation>
    <scope>NUCLEOTIDE SEQUENCE [LARGE SCALE GENOMIC DNA]</scope>
    <source>
        <strain evidence="2">WLHS5</strain>
    </source>
</reference>
<dbReference type="Gene3D" id="3.40.50.150">
    <property type="entry name" value="Vaccinia Virus protein VP39"/>
    <property type="match status" value="1"/>
</dbReference>
<evidence type="ECO:0000313" key="2">
    <source>
        <dbReference type="Proteomes" id="UP001596504"/>
    </source>
</evidence>
<dbReference type="RefSeq" id="WP_380671994.1">
    <property type="nucleotide sequence ID" value="NZ_JBHTCJ010000015.1"/>
</dbReference>
<sequence>MVDTRSAEPRAMDLTRPAAARIYDSFLGGSHNFGVDREVVERIGGELPGIGESYWENRAFLRRAVEFMLAHGVRQFLDLGSGIPTIGPVHEIARRRTREFRVVYVENEPLTVAHSRPLLAAEPNATIIHDDLRAPDSVLRTSQVRQFLDLDRPIGLLMSAVLHFVPDTDRPAELVEAYRDALAPGSHLLISHLTDSHDPAAMQVLTGFYMESSDPMHPRGTSVVEKFFGDFEQVPPGPALLSDWRPEPGARDRPTYALLHGGVARKP</sequence>
<keyword evidence="1" id="KW-0808">Transferase</keyword>
<keyword evidence="2" id="KW-1185">Reference proteome</keyword>
<dbReference type="EMBL" id="JBHTCJ010000015">
    <property type="protein sequence ID" value="MFC7344320.1"/>
    <property type="molecule type" value="Genomic_DNA"/>
</dbReference>
<proteinExistence type="predicted"/>
<dbReference type="Proteomes" id="UP001596504">
    <property type="component" value="Unassembled WGS sequence"/>
</dbReference>
<dbReference type="SUPFAM" id="SSF53335">
    <property type="entry name" value="S-adenosyl-L-methionine-dependent methyltransferases"/>
    <property type="match status" value="1"/>
</dbReference>